<organism evidence="4 5">
    <name type="scientific">Pseudovirgaria hyperparasitica</name>
    <dbReference type="NCBI Taxonomy" id="470096"/>
    <lineage>
        <taxon>Eukaryota</taxon>
        <taxon>Fungi</taxon>
        <taxon>Dikarya</taxon>
        <taxon>Ascomycota</taxon>
        <taxon>Pezizomycotina</taxon>
        <taxon>Dothideomycetes</taxon>
        <taxon>Dothideomycetes incertae sedis</taxon>
        <taxon>Acrospermales</taxon>
        <taxon>Acrospermaceae</taxon>
        <taxon>Pseudovirgaria</taxon>
    </lineage>
</organism>
<feature type="domain" description="Distal membrane-arm assembly complex protein 1-like" evidence="3">
    <location>
        <begin position="45"/>
        <end position="83"/>
    </location>
</feature>
<keyword evidence="2" id="KW-1133">Transmembrane helix</keyword>
<dbReference type="AlphaFoldDB" id="A0A6A6W8G2"/>
<evidence type="ECO:0000313" key="5">
    <source>
        <dbReference type="Proteomes" id="UP000799437"/>
    </source>
</evidence>
<feature type="transmembrane region" description="Helical" evidence="2">
    <location>
        <begin position="94"/>
        <end position="111"/>
    </location>
</feature>
<dbReference type="Pfam" id="PF15055">
    <property type="entry name" value="DMAC1_Dmo2"/>
    <property type="match status" value="1"/>
</dbReference>
<protein>
    <recommendedName>
        <fullName evidence="3">Distal membrane-arm assembly complex protein 1-like domain-containing protein</fullName>
    </recommendedName>
</protein>
<keyword evidence="2" id="KW-0472">Membrane</keyword>
<evidence type="ECO:0000313" key="4">
    <source>
        <dbReference type="EMBL" id="KAF2758499.1"/>
    </source>
</evidence>
<dbReference type="PANTHER" id="PTHR28048:SF1">
    <property type="entry name" value="ACR195WP"/>
    <property type="match status" value="1"/>
</dbReference>
<dbReference type="RefSeq" id="XP_033600950.1">
    <property type="nucleotide sequence ID" value="XM_033748173.1"/>
</dbReference>
<keyword evidence="5" id="KW-1185">Reference proteome</keyword>
<accession>A0A6A6W8G2</accession>
<dbReference type="GeneID" id="54489227"/>
<sequence>MSSSDPSQTTPPPEKPKYNPYRAYPPLEQVPSPKASATDLPPDYDCMPCRVMGAAAFVGLGAYTYYEGQRQITENERRIAKSASRFGVHARRSGITGISAMLVGMGLYRWVM</sequence>
<dbReference type="Proteomes" id="UP000799437">
    <property type="component" value="Unassembled WGS sequence"/>
</dbReference>
<proteinExistence type="predicted"/>
<dbReference type="OrthoDB" id="6604875at2759"/>
<evidence type="ECO:0000256" key="1">
    <source>
        <dbReference type="SAM" id="MobiDB-lite"/>
    </source>
</evidence>
<dbReference type="PANTHER" id="PTHR28048">
    <property type="entry name" value="ACR195WP"/>
    <property type="match status" value="1"/>
</dbReference>
<evidence type="ECO:0000259" key="3">
    <source>
        <dbReference type="Pfam" id="PF15055"/>
    </source>
</evidence>
<dbReference type="EMBL" id="ML996571">
    <property type="protein sequence ID" value="KAF2758499.1"/>
    <property type="molecule type" value="Genomic_DNA"/>
</dbReference>
<gene>
    <name evidence="4" type="ORF">EJ05DRAFT_510419</name>
</gene>
<dbReference type="InterPro" id="IPR028036">
    <property type="entry name" value="DMAC1-like_dom"/>
</dbReference>
<name>A0A6A6W8G2_9PEZI</name>
<evidence type="ECO:0000256" key="2">
    <source>
        <dbReference type="SAM" id="Phobius"/>
    </source>
</evidence>
<feature type="region of interest" description="Disordered" evidence="1">
    <location>
        <begin position="1"/>
        <end position="37"/>
    </location>
</feature>
<dbReference type="InterPro" id="IPR053092">
    <property type="entry name" value="Mitochondrial_unc_protein"/>
</dbReference>
<keyword evidence="2" id="KW-0812">Transmembrane</keyword>
<reference evidence="4" key="1">
    <citation type="journal article" date="2020" name="Stud. Mycol.">
        <title>101 Dothideomycetes genomes: a test case for predicting lifestyles and emergence of pathogens.</title>
        <authorList>
            <person name="Haridas S."/>
            <person name="Albert R."/>
            <person name="Binder M."/>
            <person name="Bloem J."/>
            <person name="Labutti K."/>
            <person name="Salamov A."/>
            <person name="Andreopoulos B."/>
            <person name="Baker S."/>
            <person name="Barry K."/>
            <person name="Bills G."/>
            <person name="Bluhm B."/>
            <person name="Cannon C."/>
            <person name="Castanera R."/>
            <person name="Culley D."/>
            <person name="Daum C."/>
            <person name="Ezra D."/>
            <person name="Gonzalez J."/>
            <person name="Henrissat B."/>
            <person name="Kuo A."/>
            <person name="Liang C."/>
            <person name="Lipzen A."/>
            <person name="Lutzoni F."/>
            <person name="Magnuson J."/>
            <person name="Mondo S."/>
            <person name="Nolan M."/>
            <person name="Ohm R."/>
            <person name="Pangilinan J."/>
            <person name="Park H.-J."/>
            <person name="Ramirez L."/>
            <person name="Alfaro M."/>
            <person name="Sun H."/>
            <person name="Tritt A."/>
            <person name="Yoshinaga Y."/>
            <person name="Zwiers L.-H."/>
            <person name="Turgeon B."/>
            <person name="Goodwin S."/>
            <person name="Spatafora J."/>
            <person name="Crous P."/>
            <person name="Grigoriev I."/>
        </authorList>
    </citation>
    <scope>NUCLEOTIDE SEQUENCE</scope>
    <source>
        <strain evidence="4">CBS 121739</strain>
    </source>
</reference>